<feature type="compositionally biased region" description="Polar residues" evidence="1">
    <location>
        <begin position="509"/>
        <end position="523"/>
    </location>
</feature>
<proteinExistence type="predicted"/>
<gene>
    <name evidence="3" type="ORF">B0H66DRAFT_485286</name>
</gene>
<dbReference type="Proteomes" id="UP001283341">
    <property type="component" value="Unassembled WGS sequence"/>
</dbReference>
<feature type="transmembrane region" description="Helical" evidence="2">
    <location>
        <begin position="125"/>
        <end position="146"/>
    </location>
</feature>
<name>A0AAE0LYZ2_9PEZI</name>
<feature type="compositionally biased region" description="Basic and acidic residues" evidence="1">
    <location>
        <begin position="440"/>
        <end position="449"/>
    </location>
</feature>
<evidence type="ECO:0000313" key="3">
    <source>
        <dbReference type="EMBL" id="KAK3312785.1"/>
    </source>
</evidence>
<dbReference type="AlphaFoldDB" id="A0AAE0LYZ2"/>
<evidence type="ECO:0000313" key="4">
    <source>
        <dbReference type="Proteomes" id="UP001283341"/>
    </source>
</evidence>
<keyword evidence="2" id="KW-0812">Transmembrane</keyword>
<evidence type="ECO:0000256" key="2">
    <source>
        <dbReference type="SAM" id="Phobius"/>
    </source>
</evidence>
<feature type="region of interest" description="Disordered" evidence="1">
    <location>
        <begin position="334"/>
        <end position="465"/>
    </location>
</feature>
<feature type="compositionally biased region" description="Pro residues" evidence="1">
    <location>
        <begin position="419"/>
        <end position="439"/>
    </location>
</feature>
<feature type="transmembrane region" description="Helical" evidence="2">
    <location>
        <begin position="201"/>
        <end position="224"/>
    </location>
</feature>
<keyword evidence="4" id="KW-1185">Reference proteome</keyword>
<evidence type="ECO:0008006" key="5">
    <source>
        <dbReference type="Google" id="ProtNLM"/>
    </source>
</evidence>
<feature type="region of interest" description="Disordered" evidence="1">
    <location>
        <begin position="231"/>
        <end position="318"/>
    </location>
</feature>
<dbReference type="EMBL" id="JAUEDM010000008">
    <property type="protein sequence ID" value="KAK3312785.1"/>
    <property type="molecule type" value="Genomic_DNA"/>
</dbReference>
<feature type="transmembrane region" description="Helical" evidence="2">
    <location>
        <begin position="54"/>
        <end position="83"/>
    </location>
</feature>
<reference evidence="3" key="1">
    <citation type="journal article" date="2023" name="Mol. Phylogenet. Evol.">
        <title>Genome-scale phylogeny and comparative genomics of the fungal order Sordariales.</title>
        <authorList>
            <person name="Hensen N."/>
            <person name="Bonometti L."/>
            <person name="Westerberg I."/>
            <person name="Brannstrom I.O."/>
            <person name="Guillou S."/>
            <person name="Cros-Aarteil S."/>
            <person name="Calhoun S."/>
            <person name="Haridas S."/>
            <person name="Kuo A."/>
            <person name="Mondo S."/>
            <person name="Pangilinan J."/>
            <person name="Riley R."/>
            <person name="LaButti K."/>
            <person name="Andreopoulos B."/>
            <person name="Lipzen A."/>
            <person name="Chen C."/>
            <person name="Yan M."/>
            <person name="Daum C."/>
            <person name="Ng V."/>
            <person name="Clum A."/>
            <person name="Steindorff A."/>
            <person name="Ohm R.A."/>
            <person name="Martin F."/>
            <person name="Silar P."/>
            <person name="Natvig D.O."/>
            <person name="Lalanne C."/>
            <person name="Gautier V."/>
            <person name="Ament-Velasquez S.L."/>
            <person name="Kruys A."/>
            <person name="Hutchinson M.I."/>
            <person name="Powell A.J."/>
            <person name="Barry K."/>
            <person name="Miller A.N."/>
            <person name="Grigoriev I.V."/>
            <person name="Debuchy R."/>
            <person name="Gladieux P."/>
            <person name="Hiltunen Thoren M."/>
            <person name="Johannesson H."/>
        </authorList>
    </citation>
    <scope>NUCLEOTIDE SEQUENCE</scope>
    <source>
        <strain evidence="3">CBS 118394</strain>
    </source>
</reference>
<reference evidence="3" key="2">
    <citation type="submission" date="2023-06" db="EMBL/GenBank/DDBJ databases">
        <authorList>
            <consortium name="Lawrence Berkeley National Laboratory"/>
            <person name="Haridas S."/>
            <person name="Hensen N."/>
            <person name="Bonometti L."/>
            <person name="Westerberg I."/>
            <person name="Brannstrom I.O."/>
            <person name="Guillou S."/>
            <person name="Cros-Aarteil S."/>
            <person name="Calhoun S."/>
            <person name="Kuo A."/>
            <person name="Mondo S."/>
            <person name="Pangilinan J."/>
            <person name="Riley R."/>
            <person name="Labutti K."/>
            <person name="Andreopoulos B."/>
            <person name="Lipzen A."/>
            <person name="Chen C."/>
            <person name="Yanf M."/>
            <person name="Daum C."/>
            <person name="Ng V."/>
            <person name="Clum A."/>
            <person name="Steindorff A."/>
            <person name="Ohm R."/>
            <person name="Martin F."/>
            <person name="Silar P."/>
            <person name="Natvig D."/>
            <person name="Lalanne C."/>
            <person name="Gautier V."/>
            <person name="Ament-Velasquez S.L."/>
            <person name="Kruys A."/>
            <person name="Hutchinson M.I."/>
            <person name="Powell A.J."/>
            <person name="Barry K."/>
            <person name="Miller A.N."/>
            <person name="Grigoriev I.V."/>
            <person name="Debuchy R."/>
            <person name="Gladieux P."/>
            <person name="Thoren M.H."/>
            <person name="Johannesson H."/>
        </authorList>
    </citation>
    <scope>NUCLEOTIDE SEQUENCE</scope>
    <source>
        <strain evidence="3">CBS 118394</strain>
    </source>
</reference>
<feature type="region of interest" description="Disordered" evidence="1">
    <location>
        <begin position="505"/>
        <end position="527"/>
    </location>
</feature>
<evidence type="ECO:0000256" key="1">
    <source>
        <dbReference type="SAM" id="MobiDB-lite"/>
    </source>
</evidence>
<keyword evidence="2" id="KW-1133">Transmembrane helix</keyword>
<protein>
    <recommendedName>
        <fullName evidence="5">MARVEL domain-containing protein</fullName>
    </recommendedName>
</protein>
<accession>A0AAE0LYZ2</accession>
<organism evidence="3 4">
    <name type="scientific">Apodospora peruviana</name>
    <dbReference type="NCBI Taxonomy" id="516989"/>
    <lineage>
        <taxon>Eukaryota</taxon>
        <taxon>Fungi</taxon>
        <taxon>Dikarya</taxon>
        <taxon>Ascomycota</taxon>
        <taxon>Pezizomycotina</taxon>
        <taxon>Sordariomycetes</taxon>
        <taxon>Sordariomycetidae</taxon>
        <taxon>Sordariales</taxon>
        <taxon>Lasiosphaeriaceae</taxon>
        <taxon>Apodospora</taxon>
    </lineage>
</organism>
<sequence>QLPTIASYASSGPTIPYPKQQFPLQTARSQRPSLELITDFSESPKPANMARPTLGALGVTFAAMRALQFVAFITVVGVVASFINRINISDRDSPAELIGSLTVAAIGVVYVVVTFILYWDSILPPLVTTGLDSLLLIAAIVVASLLGQPLSRRNCETLPASSDLAFATNSTINSNSTISKTVTYLAFIATDKSTCYQAKAVWGLSIALAVAFAFSAMVCLGLWLRARKEAQANPPPGRAGANYREKVQPWESTRSIADDDMESPRNNPPRFPSPSLAPTTTRADNRRPPMEDGPDPILTPMPAPARSRGGLPPNPRMQIPRRFVDEFDDTAALVQDYKGPPKGRGLVPPPTRGRPPFNERGEGERGLGLPPMRRTRQMEPTLPPTPEGFDPEEDERDFAPGPVPTLAQPKPPQRRKELVPPPPPSPPRLFMPEMPPSPERGPEDEVIPDHHRRFPGLIPRSPLSPVRDFIARRGTRKQVPRLIDIKPGGRQVDAKRDVVRSPDEMMQDVSLQSPGLPTPNGQRTRQKRRTMWGVVEGWWELGLLERMGTIKKRKKMPTKLEGGDDM</sequence>
<feature type="non-terminal residue" evidence="3">
    <location>
        <position position="1"/>
    </location>
</feature>
<feature type="transmembrane region" description="Helical" evidence="2">
    <location>
        <begin position="95"/>
        <end position="119"/>
    </location>
</feature>
<comment type="caution">
    <text evidence="3">The sequence shown here is derived from an EMBL/GenBank/DDBJ whole genome shotgun (WGS) entry which is preliminary data.</text>
</comment>
<keyword evidence="2" id="KW-0472">Membrane</keyword>